<reference evidence="2 3" key="1">
    <citation type="journal article" date="2013" name="Genome Announc.">
        <title>Draft Genome Sequence of Rhodococcus rhodnii Strain LMG5362, a Symbiont of Rhodnius prolixus (Hemiptera, Reduviidae, Triatominae), the Principle Vector of Trypanosoma cruzi.</title>
        <authorList>
            <person name="Pachebat J.A."/>
            <person name="van Keulen G."/>
            <person name="Whitten M.M."/>
            <person name="Girdwood S."/>
            <person name="Del Sol R."/>
            <person name="Dyson P.J."/>
            <person name="Facey P.D."/>
        </authorList>
    </citation>
    <scope>NUCLEOTIDE SEQUENCE [LARGE SCALE GENOMIC DNA]</scope>
    <source>
        <strain evidence="2 3">LMG 5362</strain>
    </source>
</reference>
<dbReference type="PATRIC" id="fig|1273125.3.peg.1858"/>
<protein>
    <submittedName>
        <fullName evidence="2">Uncharacterized protein</fullName>
    </submittedName>
</protein>
<feature type="region of interest" description="Disordered" evidence="1">
    <location>
        <begin position="69"/>
        <end position="120"/>
    </location>
</feature>
<proteinExistence type="predicted"/>
<name>R7WN34_9NOCA</name>
<feature type="compositionally biased region" description="Basic and acidic residues" evidence="1">
    <location>
        <begin position="69"/>
        <end position="99"/>
    </location>
</feature>
<organism evidence="2 3">
    <name type="scientific">Rhodococcus rhodnii LMG 5362</name>
    <dbReference type="NCBI Taxonomy" id="1273125"/>
    <lineage>
        <taxon>Bacteria</taxon>
        <taxon>Bacillati</taxon>
        <taxon>Actinomycetota</taxon>
        <taxon>Actinomycetes</taxon>
        <taxon>Mycobacteriales</taxon>
        <taxon>Nocardiaceae</taxon>
        <taxon>Rhodococcus</taxon>
    </lineage>
</organism>
<dbReference type="AlphaFoldDB" id="R7WN34"/>
<comment type="caution">
    <text evidence="2">The sequence shown here is derived from an EMBL/GenBank/DDBJ whole genome shotgun (WGS) entry which is preliminary data.</text>
</comment>
<feature type="region of interest" description="Disordered" evidence="1">
    <location>
        <begin position="221"/>
        <end position="253"/>
    </location>
</feature>
<evidence type="ECO:0000256" key="1">
    <source>
        <dbReference type="SAM" id="MobiDB-lite"/>
    </source>
</evidence>
<evidence type="ECO:0000313" key="2">
    <source>
        <dbReference type="EMBL" id="EOM76703.1"/>
    </source>
</evidence>
<feature type="compositionally biased region" description="Basic and acidic residues" evidence="1">
    <location>
        <begin position="268"/>
        <end position="289"/>
    </location>
</feature>
<sequence length="659" mass="69152">MVRGPGARARGAWLGAAECAGSRRRQQHAVDGERTPGIDADVDVAGRNRQRRLAVVAHGRANRIARGECARGRGDRRPDGGAADAQHRAGLARDGDDSPCRLALGPDAGTGHGVATGTEHRDLGDAARAAFHRTERRQVGDLLGVHDAERDPVGRVSVQWDGGSAAVPLDVADLGAVPEVDGDARRGRGECALGGGEPQRRDLGVLGQVEIERRQWAGAADTGLRRGPRRARVAVGRGGGTTTRIGDVGEPGRGDVVRRREELVERRSRARAQRDLGFDGGRRRDRQGAGERPGLLGGQRQPGVAPDVAALRIGFDARAPSGKLLSEQPPLRLRAVRNRGECGAVDDRDRGGLAAREVEHTDLADPELDARRAVLGAARGDADPVGAAAGQRDGHGLAGRIDLHRRRPGVGLDLEPAYRGTERGRARRHLEQRAVDGGVEVEFEPLASRGLGEAREPAGAGVAVERRCRCRAGGRAAELGRVGRRARHRDVGTRPAALDAGCVGDVVVGDGVAGAAWVVGCAQAGRVAVDAAEIGFAVAGHVGDGDRADGQVCAVCVGREQDGTLCEAAVLGQPLHRFGAALHAGNGVGVDGVRPRGHRRCVLAADAIDLDRRIRRAQVPVRDDVVGQVSFDGLAELGDLLDTGRAVQRLVHEDRPGRA</sequence>
<keyword evidence="3" id="KW-1185">Reference proteome</keyword>
<feature type="region of interest" description="Disordered" evidence="1">
    <location>
        <begin position="268"/>
        <end position="303"/>
    </location>
</feature>
<dbReference type="Proteomes" id="UP000013525">
    <property type="component" value="Unassembled WGS sequence"/>
</dbReference>
<evidence type="ECO:0000313" key="3">
    <source>
        <dbReference type="Proteomes" id="UP000013525"/>
    </source>
</evidence>
<accession>R7WN34</accession>
<gene>
    <name evidence="2" type="ORF">Rrhod_1928</name>
</gene>
<dbReference type="EMBL" id="APMY01000061">
    <property type="protein sequence ID" value="EOM76703.1"/>
    <property type="molecule type" value="Genomic_DNA"/>
</dbReference>